<reference evidence="2" key="1">
    <citation type="submission" date="2018-06" db="EMBL/GenBank/DDBJ databases">
        <title>Aestuariibacter litoralis strain KCTC 52945T.</title>
        <authorList>
            <person name="Li X."/>
            <person name="Salam N."/>
            <person name="Li J.-L."/>
            <person name="Chen Y.-M."/>
            <person name="Yang Z.-W."/>
            <person name="Zhang L.-Y."/>
            <person name="Han M.-X."/>
            <person name="Xiao M."/>
            <person name="Li W.-J."/>
        </authorList>
    </citation>
    <scope>NUCLEOTIDE SEQUENCE [LARGE SCALE GENOMIC DNA]</scope>
    <source>
        <strain evidence="2">KCTC 52945</strain>
    </source>
</reference>
<keyword evidence="2" id="KW-1185">Reference proteome</keyword>
<gene>
    <name evidence="1" type="ORF">DK847_16660</name>
</gene>
<dbReference type="RefSeq" id="WP_111199657.1">
    <property type="nucleotide sequence ID" value="NZ_QKVK01000008.1"/>
</dbReference>
<dbReference type="AlphaFoldDB" id="A0A2W2AKJ0"/>
<evidence type="ECO:0000313" key="2">
    <source>
        <dbReference type="Proteomes" id="UP000248795"/>
    </source>
</evidence>
<dbReference type="Proteomes" id="UP000248795">
    <property type="component" value="Unassembled WGS sequence"/>
</dbReference>
<proteinExistence type="predicted"/>
<name>A0A2W2AKJ0_9HYPH</name>
<evidence type="ECO:0000313" key="1">
    <source>
        <dbReference type="EMBL" id="PZF75851.1"/>
    </source>
</evidence>
<organism evidence="1 2">
    <name type="scientific">Aestuariivirga litoralis</name>
    <dbReference type="NCBI Taxonomy" id="2650924"/>
    <lineage>
        <taxon>Bacteria</taxon>
        <taxon>Pseudomonadati</taxon>
        <taxon>Pseudomonadota</taxon>
        <taxon>Alphaproteobacteria</taxon>
        <taxon>Hyphomicrobiales</taxon>
        <taxon>Aestuariivirgaceae</taxon>
        <taxon>Aestuariivirga</taxon>
    </lineage>
</organism>
<sequence>MSGPRKKLLRSYEVKAHHFERVETSMILEAASAEKARELALDHLSRISDDCTLESVVEIAPQEREELETHYQRRLH</sequence>
<comment type="caution">
    <text evidence="1">The sequence shown here is derived from an EMBL/GenBank/DDBJ whole genome shotgun (WGS) entry which is preliminary data.</text>
</comment>
<dbReference type="EMBL" id="QKVK01000008">
    <property type="protein sequence ID" value="PZF75851.1"/>
    <property type="molecule type" value="Genomic_DNA"/>
</dbReference>
<accession>A0A2W2AKJ0</accession>
<protein>
    <submittedName>
        <fullName evidence="1">Uncharacterized protein</fullName>
    </submittedName>
</protein>